<evidence type="ECO:0000313" key="1">
    <source>
        <dbReference type="EMBL" id="GAF71027.1"/>
    </source>
</evidence>
<reference evidence="1" key="1">
    <citation type="journal article" date="2014" name="Front. Microbiol.">
        <title>High frequency of phylogenetically diverse reductive dehalogenase-homologous genes in deep subseafloor sedimentary metagenomes.</title>
        <authorList>
            <person name="Kawai M."/>
            <person name="Futagami T."/>
            <person name="Toyoda A."/>
            <person name="Takaki Y."/>
            <person name="Nishi S."/>
            <person name="Hori S."/>
            <person name="Arai W."/>
            <person name="Tsubouchi T."/>
            <person name="Morono Y."/>
            <person name="Uchiyama I."/>
            <person name="Ito T."/>
            <person name="Fujiyama A."/>
            <person name="Inagaki F."/>
            <person name="Takami H."/>
        </authorList>
    </citation>
    <scope>NUCLEOTIDE SEQUENCE</scope>
    <source>
        <strain evidence="1">Expedition CK06-06</strain>
    </source>
</reference>
<feature type="non-terminal residue" evidence="1">
    <location>
        <position position="59"/>
    </location>
</feature>
<accession>X0S542</accession>
<gene>
    <name evidence="1" type="ORF">S01H1_02748</name>
</gene>
<dbReference type="AlphaFoldDB" id="X0S542"/>
<dbReference type="EMBL" id="BARS01001378">
    <property type="protein sequence ID" value="GAF71027.1"/>
    <property type="molecule type" value="Genomic_DNA"/>
</dbReference>
<proteinExistence type="predicted"/>
<protein>
    <submittedName>
        <fullName evidence="1">Uncharacterized protein</fullName>
    </submittedName>
</protein>
<comment type="caution">
    <text evidence="1">The sequence shown here is derived from an EMBL/GenBank/DDBJ whole genome shotgun (WGS) entry which is preliminary data.</text>
</comment>
<name>X0S542_9ZZZZ</name>
<sequence>MTKNTLSDKEMQEWIKEKWGYEKLPMGGSVPYAGSSKYFKTGDWSAFKAVVDREACTKC</sequence>
<organism evidence="1">
    <name type="scientific">marine sediment metagenome</name>
    <dbReference type="NCBI Taxonomy" id="412755"/>
    <lineage>
        <taxon>unclassified sequences</taxon>
        <taxon>metagenomes</taxon>
        <taxon>ecological metagenomes</taxon>
    </lineage>
</organism>